<keyword evidence="2" id="KW-1185">Reference proteome</keyword>
<protein>
    <submittedName>
        <fullName evidence="1">Uncharacterized protein</fullName>
    </submittedName>
</protein>
<proteinExistence type="predicted"/>
<gene>
    <name evidence="1" type="ORF">GCM10011375_36220</name>
</gene>
<evidence type="ECO:0000313" key="2">
    <source>
        <dbReference type="Proteomes" id="UP000605392"/>
    </source>
</evidence>
<accession>A0ACB5PW99</accession>
<comment type="caution">
    <text evidence="1">The sequence shown here is derived from an EMBL/GenBank/DDBJ whole genome shotgun (WGS) entry which is preliminary data.</text>
</comment>
<name>A0ACB5PW99_9BACT</name>
<evidence type="ECO:0000313" key="1">
    <source>
        <dbReference type="EMBL" id="GGF77879.1"/>
    </source>
</evidence>
<sequence length="88" mass="9861">MALLSLKFSLSMSKILNEIDHALAAFDLSRGRPVAIELGELKYTQLVLDVAHLYRDGGELTTNTGRPLAYKGLEILRDELHVDRVRVI</sequence>
<dbReference type="Proteomes" id="UP000605392">
    <property type="component" value="Unassembled WGS sequence"/>
</dbReference>
<organism evidence="1 2">
    <name type="scientific">Hymenobacter qilianensis</name>
    <dbReference type="NCBI Taxonomy" id="1385715"/>
    <lineage>
        <taxon>Bacteria</taxon>
        <taxon>Pseudomonadati</taxon>
        <taxon>Bacteroidota</taxon>
        <taxon>Cytophagia</taxon>
        <taxon>Cytophagales</taxon>
        <taxon>Hymenobacteraceae</taxon>
        <taxon>Hymenobacter</taxon>
    </lineage>
</organism>
<dbReference type="EMBL" id="BMFN01000004">
    <property type="protein sequence ID" value="GGF77879.1"/>
    <property type="molecule type" value="Genomic_DNA"/>
</dbReference>
<reference evidence="1 2" key="1">
    <citation type="journal article" date="2019" name="Int. J. Syst. Evol. Microbiol.">
        <title>The Global Catalogue of Microorganisms (GCM) 10K type strain sequencing project: providing services to taxonomists for standard genome sequencing and annotation.</title>
        <authorList>
            <consortium name="The Broad Institute Genomics Platform"/>
            <consortium name="The Broad Institute Genome Sequencing Center for Infectious Disease"/>
            <person name="Wu L."/>
            <person name="Ma J."/>
        </authorList>
    </citation>
    <scope>NUCLEOTIDE SEQUENCE [LARGE SCALE GENOMIC DNA]</scope>
    <source>
        <strain evidence="1 2">CGMCC 1.12720</strain>
    </source>
</reference>